<keyword evidence="1" id="KW-0732">Signal</keyword>
<evidence type="ECO:0000313" key="4">
    <source>
        <dbReference type="Proteomes" id="UP000001982"/>
    </source>
</evidence>
<dbReference type="HOGENOM" id="CLU_035402_0_1_6"/>
<reference evidence="3 4" key="1">
    <citation type="submission" date="2006-03" db="EMBL/GenBank/DDBJ databases">
        <title>Complete sequence of Shewanella denitrificans OS217.</title>
        <authorList>
            <consortium name="US DOE Joint Genome Institute"/>
            <person name="Copeland A."/>
            <person name="Lucas S."/>
            <person name="Lapidus A."/>
            <person name="Barry K."/>
            <person name="Detter J.C."/>
            <person name="Glavina del Rio T."/>
            <person name="Hammon N."/>
            <person name="Israni S."/>
            <person name="Dalin E."/>
            <person name="Tice H."/>
            <person name="Pitluck S."/>
            <person name="Brettin T."/>
            <person name="Bruce D."/>
            <person name="Han C."/>
            <person name="Tapia R."/>
            <person name="Gilna P."/>
            <person name="Kiss H."/>
            <person name="Schmutz J."/>
            <person name="Larimer F."/>
            <person name="Land M."/>
            <person name="Hauser L."/>
            <person name="Kyrpides N."/>
            <person name="Lykidis A."/>
            <person name="Richardson P."/>
        </authorList>
    </citation>
    <scope>NUCLEOTIDE SEQUENCE [LARGE SCALE GENOMIC DNA]</scope>
    <source>
        <strain evidence="4">OS217 / ATCC BAA-1090 / DSM 15013</strain>
    </source>
</reference>
<dbReference type="InterPro" id="IPR031304">
    <property type="entry name" value="SLT_2"/>
</dbReference>
<dbReference type="Proteomes" id="UP000001982">
    <property type="component" value="Chromosome"/>
</dbReference>
<dbReference type="OrthoDB" id="9772911at2"/>
<dbReference type="Gene3D" id="1.10.8.350">
    <property type="entry name" value="Bacterial muramidase"/>
    <property type="match status" value="1"/>
</dbReference>
<dbReference type="Pfam" id="PF13406">
    <property type="entry name" value="SLT_2"/>
    <property type="match status" value="1"/>
</dbReference>
<accession>Q12NR1</accession>
<dbReference type="InterPro" id="IPR023346">
    <property type="entry name" value="Lysozyme-like_dom_sf"/>
</dbReference>
<dbReference type="Gene3D" id="1.10.530.10">
    <property type="match status" value="1"/>
</dbReference>
<dbReference type="PANTHER" id="PTHR30163:SF8">
    <property type="entry name" value="LYTIC MUREIN TRANSGLYCOSYLASE"/>
    <property type="match status" value="1"/>
</dbReference>
<feature type="domain" description="Transglycosylase SLT" evidence="2">
    <location>
        <begin position="28"/>
        <end position="326"/>
    </location>
</feature>
<evidence type="ECO:0000313" key="3">
    <source>
        <dbReference type="EMBL" id="ABE54915.1"/>
    </source>
</evidence>
<gene>
    <name evidence="3" type="ordered locus">Sden_1631</name>
</gene>
<sequence length="329" mass="37233">MFCKSVVVFCVYLTCCNLVSAQESGATFSDYLSGLKRVALEANISPMTVAQHFPKIKPFKRAQGHNSVFENTNLEQYIPKKVPDILVSTGRIFYQANEKAFDHIATKYGVQPRFLIALWGLSSDFGERQGRYPVLSVLASSAFEASLSGQVDHYGELFYIDEFIAALKILERYPYRFEDLTSSQQGTMGHMQIRPSQFLAYAKDGSGDGHIDIWHDISDAMTTTANMLQDIGWQSDSTWGRQIRATKALSADNISLAVQKTFSEWQQLGIRRFEGGDLPNRDDMRVSLLAPDGTDGRMYLIYFNYRALKRVNQDDKYLLAATYLSERIK</sequence>
<dbReference type="RefSeq" id="WP_011496073.1">
    <property type="nucleotide sequence ID" value="NC_007954.1"/>
</dbReference>
<evidence type="ECO:0000259" key="2">
    <source>
        <dbReference type="Pfam" id="PF13406"/>
    </source>
</evidence>
<keyword evidence="4" id="KW-1185">Reference proteome</keyword>
<protein>
    <submittedName>
        <fullName evidence="3">Membrane-bound lytic murein transglycosylase B</fullName>
    </submittedName>
</protein>
<dbReference type="eggNOG" id="COG2951">
    <property type="taxonomic scope" value="Bacteria"/>
</dbReference>
<evidence type="ECO:0000256" key="1">
    <source>
        <dbReference type="SAM" id="SignalP"/>
    </source>
</evidence>
<dbReference type="STRING" id="318161.Sden_1631"/>
<dbReference type="GO" id="GO:0009253">
    <property type="term" value="P:peptidoglycan catabolic process"/>
    <property type="evidence" value="ECO:0007669"/>
    <property type="project" value="TreeGrafter"/>
</dbReference>
<organism evidence="3 4">
    <name type="scientific">Shewanella denitrificans (strain OS217 / ATCC BAA-1090 / DSM 15013)</name>
    <dbReference type="NCBI Taxonomy" id="318161"/>
    <lineage>
        <taxon>Bacteria</taxon>
        <taxon>Pseudomonadati</taxon>
        <taxon>Pseudomonadota</taxon>
        <taxon>Gammaproteobacteria</taxon>
        <taxon>Alteromonadales</taxon>
        <taxon>Shewanellaceae</taxon>
        <taxon>Shewanella</taxon>
    </lineage>
</organism>
<feature type="chain" id="PRO_5004181581" evidence="1">
    <location>
        <begin position="22"/>
        <end position="329"/>
    </location>
</feature>
<proteinExistence type="predicted"/>
<dbReference type="KEGG" id="sdn:Sden_1631"/>
<dbReference type="EMBL" id="CP000302">
    <property type="protein sequence ID" value="ABE54915.1"/>
    <property type="molecule type" value="Genomic_DNA"/>
</dbReference>
<dbReference type="GO" id="GO:0008933">
    <property type="term" value="F:peptidoglycan lytic transglycosylase activity"/>
    <property type="evidence" value="ECO:0007669"/>
    <property type="project" value="TreeGrafter"/>
</dbReference>
<dbReference type="SUPFAM" id="SSF53955">
    <property type="entry name" value="Lysozyme-like"/>
    <property type="match status" value="1"/>
</dbReference>
<dbReference type="AlphaFoldDB" id="Q12NR1"/>
<dbReference type="CAZy" id="GH103">
    <property type="family name" value="Glycoside Hydrolase Family 103"/>
</dbReference>
<dbReference type="PANTHER" id="PTHR30163">
    <property type="entry name" value="MEMBRANE-BOUND LYTIC MUREIN TRANSGLYCOSYLASE B"/>
    <property type="match status" value="1"/>
</dbReference>
<feature type="signal peptide" evidence="1">
    <location>
        <begin position="1"/>
        <end position="21"/>
    </location>
</feature>
<dbReference type="InterPro" id="IPR043426">
    <property type="entry name" value="MltB-like"/>
</dbReference>
<name>Q12NR1_SHEDO</name>